<dbReference type="Proteomes" id="UP000015105">
    <property type="component" value="Chromosome 5D"/>
</dbReference>
<dbReference type="AlphaFoldDB" id="A0A453MHK0"/>
<reference evidence="2" key="3">
    <citation type="journal article" date="2017" name="Nature">
        <title>Genome sequence of the progenitor of the wheat D genome Aegilops tauschii.</title>
        <authorList>
            <person name="Luo M.C."/>
            <person name="Gu Y.Q."/>
            <person name="Puiu D."/>
            <person name="Wang H."/>
            <person name="Twardziok S.O."/>
            <person name="Deal K.R."/>
            <person name="Huo N."/>
            <person name="Zhu T."/>
            <person name="Wang L."/>
            <person name="Wang Y."/>
            <person name="McGuire P.E."/>
            <person name="Liu S."/>
            <person name="Long H."/>
            <person name="Ramasamy R.K."/>
            <person name="Rodriguez J.C."/>
            <person name="Van S.L."/>
            <person name="Yuan L."/>
            <person name="Wang Z."/>
            <person name="Xia Z."/>
            <person name="Xiao L."/>
            <person name="Anderson O.D."/>
            <person name="Ouyang S."/>
            <person name="Liang Y."/>
            <person name="Zimin A.V."/>
            <person name="Pertea G."/>
            <person name="Qi P."/>
            <person name="Bennetzen J.L."/>
            <person name="Dai X."/>
            <person name="Dawson M.W."/>
            <person name="Muller H.G."/>
            <person name="Kugler K."/>
            <person name="Rivarola-Duarte L."/>
            <person name="Spannagl M."/>
            <person name="Mayer K.F.X."/>
            <person name="Lu F.H."/>
            <person name="Bevan M.W."/>
            <person name="Leroy P."/>
            <person name="Li P."/>
            <person name="You F.M."/>
            <person name="Sun Q."/>
            <person name="Liu Z."/>
            <person name="Lyons E."/>
            <person name="Wicker T."/>
            <person name="Salzberg S.L."/>
            <person name="Devos K.M."/>
            <person name="Dvorak J."/>
        </authorList>
    </citation>
    <scope>NUCLEOTIDE SEQUENCE [LARGE SCALE GENOMIC DNA]</scope>
    <source>
        <strain evidence="2">cv. AL8/78</strain>
    </source>
</reference>
<feature type="region of interest" description="Disordered" evidence="1">
    <location>
        <begin position="1"/>
        <end position="52"/>
    </location>
</feature>
<dbReference type="EnsemblPlants" id="AET5Gv21189100.1">
    <property type="protein sequence ID" value="AET5Gv21189100.1"/>
    <property type="gene ID" value="AET5Gv21189100"/>
</dbReference>
<organism evidence="2 3">
    <name type="scientific">Aegilops tauschii subsp. strangulata</name>
    <name type="common">Goatgrass</name>
    <dbReference type="NCBI Taxonomy" id="200361"/>
    <lineage>
        <taxon>Eukaryota</taxon>
        <taxon>Viridiplantae</taxon>
        <taxon>Streptophyta</taxon>
        <taxon>Embryophyta</taxon>
        <taxon>Tracheophyta</taxon>
        <taxon>Spermatophyta</taxon>
        <taxon>Magnoliopsida</taxon>
        <taxon>Liliopsida</taxon>
        <taxon>Poales</taxon>
        <taxon>Poaceae</taxon>
        <taxon>BOP clade</taxon>
        <taxon>Pooideae</taxon>
        <taxon>Triticodae</taxon>
        <taxon>Triticeae</taxon>
        <taxon>Triticinae</taxon>
        <taxon>Aegilops</taxon>
    </lineage>
</organism>
<evidence type="ECO:0000313" key="3">
    <source>
        <dbReference type="Proteomes" id="UP000015105"/>
    </source>
</evidence>
<sequence>RGRHFHRAPAPADRRRRARPPRLAAAQLVPGLRLASAQVRPPSPTRRRLTSV</sequence>
<proteinExistence type="predicted"/>
<protein>
    <submittedName>
        <fullName evidence="2">Uncharacterized protein</fullName>
    </submittedName>
</protein>
<dbReference type="Gramene" id="AET5Gv21189100.1">
    <property type="protein sequence ID" value="AET5Gv21189100.1"/>
    <property type="gene ID" value="AET5Gv21189100"/>
</dbReference>
<evidence type="ECO:0000256" key="1">
    <source>
        <dbReference type="SAM" id="MobiDB-lite"/>
    </source>
</evidence>
<reference evidence="2" key="5">
    <citation type="journal article" date="2021" name="G3 (Bethesda)">
        <title>Aegilops tauschii genome assembly Aet v5.0 features greater sequence contiguity and improved annotation.</title>
        <authorList>
            <person name="Wang L."/>
            <person name="Zhu T."/>
            <person name="Rodriguez J.C."/>
            <person name="Deal K.R."/>
            <person name="Dubcovsky J."/>
            <person name="McGuire P.E."/>
            <person name="Lux T."/>
            <person name="Spannagl M."/>
            <person name="Mayer K.F.X."/>
            <person name="Baldrich P."/>
            <person name="Meyers B.C."/>
            <person name="Huo N."/>
            <person name="Gu Y.Q."/>
            <person name="Zhou H."/>
            <person name="Devos K.M."/>
            <person name="Bennetzen J.L."/>
            <person name="Unver T."/>
            <person name="Budak H."/>
            <person name="Gulick P.J."/>
            <person name="Galiba G."/>
            <person name="Kalapos B."/>
            <person name="Nelson D.R."/>
            <person name="Li P."/>
            <person name="You F.M."/>
            <person name="Luo M.C."/>
            <person name="Dvorak J."/>
        </authorList>
    </citation>
    <scope>NUCLEOTIDE SEQUENCE [LARGE SCALE GENOMIC DNA]</scope>
    <source>
        <strain evidence="2">cv. AL8/78</strain>
    </source>
</reference>
<evidence type="ECO:0000313" key="2">
    <source>
        <dbReference type="EnsemblPlants" id="AET5Gv21189100.1"/>
    </source>
</evidence>
<reference evidence="3" key="2">
    <citation type="journal article" date="2017" name="Nat. Plants">
        <title>The Aegilops tauschii genome reveals multiple impacts of transposons.</title>
        <authorList>
            <person name="Zhao G."/>
            <person name="Zou C."/>
            <person name="Li K."/>
            <person name="Wang K."/>
            <person name="Li T."/>
            <person name="Gao L."/>
            <person name="Zhang X."/>
            <person name="Wang H."/>
            <person name="Yang Z."/>
            <person name="Liu X."/>
            <person name="Jiang W."/>
            <person name="Mao L."/>
            <person name="Kong X."/>
            <person name="Jiao Y."/>
            <person name="Jia J."/>
        </authorList>
    </citation>
    <scope>NUCLEOTIDE SEQUENCE [LARGE SCALE GENOMIC DNA]</scope>
    <source>
        <strain evidence="3">cv. AL8/78</strain>
    </source>
</reference>
<reference evidence="2" key="4">
    <citation type="submission" date="2019-03" db="UniProtKB">
        <authorList>
            <consortium name="EnsemblPlants"/>
        </authorList>
    </citation>
    <scope>IDENTIFICATION</scope>
</reference>
<keyword evidence="3" id="KW-1185">Reference proteome</keyword>
<name>A0A453MHK0_AEGTS</name>
<reference evidence="3" key="1">
    <citation type="journal article" date="2014" name="Science">
        <title>Ancient hybridizations among the ancestral genomes of bread wheat.</title>
        <authorList>
            <consortium name="International Wheat Genome Sequencing Consortium,"/>
            <person name="Marcussen T."/>
            <person name="Sandve S.R."/>
            <person name="Heier L."/>
            <person name="Spannagl M."/>
            <person name="Pfeifer M."/>
            <person name="Jakobsen K.S."/>
            <person name="Wulff B.B."/>
            <person name="Steuernagel B."/>
            <person name="Mayer K.F."/>
            <person name="Olsen O.A."/>
        </authorList>
    </citation>
    <scope>NUCLEOTIDE SEQUENCE [LARGE SCALE GENOMIC DNA]</scope>
    <source>
        <strain evidence="3">cv. AL8/78</strain>
    </source>
</reference>
<accession>A0A453MHK0</accession>